<dbReference type="KEGG" id="lak:106171990"/>
<dbReference type="AlphaFoldDB" id="A0A1S3JCU8"/>
<feature type="domain" description="Cystatin" evidence="6">
    <location>
        <begin position="2"/>
        <end position="98"/>
    </location>
</feature>
<organism evidence="7 8">
    <name type="scientific">Lingula anatina</name>
    <name type="common">Brachiopod</name>
    <name type="synonym">Lingula unguis</name>
    <dbReference type="NCBI Taxonomy" id="7574"/>
    <lineage>
        <taxon>Eukaryota</taxon>
        <taxon>Metazoa</taxon>
        <taxon>Spiralia</taxon>
        <taxon>Lophotrochozoa</taxon>
        <taxon>Brachiopoda</taxon>
        <taxon>Linguliformea</taxon>
        <taxon>Lingulata</taxon>
        <taxon>Lingulida</taxon>
        <taxon>Linguloidea</taxon>
        <taxon>Lingulidae</taxon>
        <taxon>Lingula</taxon>
    </lineage>
</organism>
<keyword evidence="7" id="KW-1185">Reference proteome</keyword>
<dbReference type="SMART" id="SM00043">
    <property type="entry name" value="CY"/>
    <property type="match status" value="1"/>
</dbReference>
<dbReference type="InterPro" id="IPR046350">
    <property type="entry name" value="Cystatin_sf"/>
</dbReference>
<accession>A0A1S3JCU8</accession>
<dbReference type="PRINTS" id="PR00295">
    <property type="entry name" value="STEFINA"/>
</dbReference>
<dbReference type="Pfam" id="PF00031">
    <property type="entry name" value="Cystatin"/>
    <property type="match status" value="1"/>
</dbReference>
<dbReference type="OMA" id="RNLHKFH"/>
<dbReference type="InterPro" id="IPR000010">
    <property type="entry name" value="Cystatin_dom"/>
</dbReference>
<keyword evidence="3" id="KW-0963">Cytoplasm</keyword>
<dbReference type="OrthoDB" id="2429551at2759"/>
<dbReference type="Gene3D" id="3.10.450.10">
    <property type="match status" value="1"/>
</dbReference>
<dbReference type="PANTHER" id="PTHR11414:SF21">
    <property type="entry name" value="CYSTATIN 14A, TANDEM DUPLICATE 1-RELATED"/>
    <property type="match status" value="1"/>
</dbReference>
<dbReference type="SUPFAM" id="SSF54403">
    <property type="entry name" value="Cystatin/monellin"/>
    <property type="match status" value="1"/>
</dbReference>
<evidence type="ECO:0000313" key="7">
    <source>
        <dbReference type="Proteomes" id="UP000085678"/>
    </source>
</evidence>
<dbReference type="GeneID" id="106171990"/>
<evidence type="ECO:0000256" key="4">
    <source>
        <dbReference type="ARBA" id="ARBA00022690"/>
    </source>
</evidence>
<evidence type="ECO:0000259" key="6">
    <source>
        <dbReference type="SMART" id="SM00043"/>
    </source>
</evidence>
<gene>
    <name evidence="8" type="primary">LOC106171990</name>
</gene>
<evidence type="ECO:0000256" key="2">
    <source>
        <dbReference type="ARBA" id="ARBA00009403"/>
    </source>
</evidence>
<dbReference type="PANTHER" id="PTHR11414">
    <property type="entry name" value="CYSTATIN FAMILY MEMBER"/>
    <property type="match status" value="1"/>
</dbReference>
<keyword evidence="4" id="KW-0646">Protease inhibitor</keyword>
<evidence type="ECO:0000313" key="8">
    <source>
        <dbReference type="RefSeq" id="XP_013408006.1"/>
    </source>
</evidence>
<name>A0A1S3JCU8_LINAN</name>
<comment type="subcellular location">
    <subcellularLocation>
        <location evidence="1">Cytoplasm</location>
    </subcellularLocation>
</comment>
<comment type="similarity">
    <text evidence="2">Belongs to the cystatin family.</text>
</comment>
<protein>
    <submittedName>
        <fullName evidence="8">Stefin-C</fullName>
    </submittedName>
</protein>
<evidence type="ECO:0000256" key="3">
    <source>
        <dbReference type="ARBA" id="ARBA00022490"/>
    </source>
</evidence>
<dbReference type="FunFam" id="3.10.450.10:FF:000001">
    <property type="entry name" value="Cystatin-A"/>
    <property type="match status" value="1"/>
</dbReference>
<proteinExistence type="inferred from homology"/>
<dbReference type="PROSITE" id="PS00287">
    <property type="entry name" value="CYSTATIN"/>
    <property type="match status" value="1"/>
</dbReference>
<keyword evidence="5" id="KW-0789">Thiol protease inhibitor</keyword>
<sequence length="98" mass="10602">MTMPGGASEVKDADAEIQKIVDGVKAELEGKVGKNFSECKAISYRSQLVAGTNYFVKVQVGDEYIHVRIFVPLPHTGEAPSVHSFQAGKSAADPIEYF</sequence>
<dbReference type="STRING" id="7574.A0A1S3JCU8"/>
<evidence type="ECO:0000256" key="1">
    <source>
        <dbReference type="ARBA" id="ARBA00004496"/>
    </source>
</evidence>
<dbReference type="RefSeq" id="XP_013408006.1">
    <property type="nucleotide sequence ID" value="XM_013552552.1"/>
</dbReference>
<dbReference type="Proteomes" id="UP000085678">
    <property type="component" value="Unplaced"/>
</dbReference>
<dbReference type="InterPro" id="IPR001713">
    <property type="entry name" value="Prot_inh_stefin"/>
</dbReference>
<evidence type="ECO:0000256" key="5">
    <source>
        <dbReference type="ARBA" id="ARBA00022704"/>
    </source>
</evidence>
<reference evidence="8" key="1">
    <citation type="submission" date="2025-08" db="UniProtKB">
        <authorList>
            <consortium name="RefSeq"/>
        </authorList>
    </citation>
    <scope>IDENTIFICATION</scope>
    <source>
        <tissue evidence="8">Gonads</tissue>
    </source>
</reference>
<dbReference type="CDD" id="cd00042">
    <property type="entry name" value="CY"/>
    <property type="match status" value="1"/>
</dbReference>
<dbReference type="InParanoid" id="A0A1S3JCU8"/>
<dbReference type="InterPro" id="IPR018073">
    <property type="entry name" value="Prot_inh_cystat_CS"/>
</dbReference>
<dbReference type="GO" id="GO:0005829">
    <property type="term" value="C:cytosol"/>
    <property type="evidence" value="ECO:0007669"/>
    <property type="project" value="TreeGrafter"/>
</dbReference>
<dbReference type="GO" id="GO:0004869">
    <property type="term" value="F:cysteine-type endopeptidase inhibitor activity"/>
    <property type="evidence" value="ECO:0007669"/>
    <property type="project" value="UniProtKB-KW"/>
</dbReference>